<evidence type="ECO:0000313" key="4">
    <source>
        <dbReference type="RefSeq" id="XP_054855062.1"/>
    </source>
</evidence>
<evidence type="ECO:0000313" key="5">
    <source>
        <dbReference type="RefSeq" id="XP_054855064.1"/>
    </source>
</evidence>
<proteinExistence type="predicted"/>
<organism evidence="3 4">
    <name type="scientific">Eublepharis macularius</name>
    <name type="common">Leopard gecko</name>
    <name type="synonym">Cyrtodactylus macularius</name>
    <dbReference type="NCBI Taxonomy" id="481883"/>
    <lineage>
        <taxon>Eukaryota</taxon>
        <taxon>Metazoa</taxon>
        <taxon>Chordata</taxon>
        <taxon>Craniata</taxon>
        <taxon>Vertebrata</taxon>
        <taxon>Euteleostomi</taxon>
        <taxon>Lepidosauria</taxon>
        <taxon>Squamata</taxon>
        <taxon>Bifurcata</taxon>
        <taxon>Gekkota</taxon>
        <taxon>Eublepharidae</taxon>
        <taxon>Eublepharinae</taxon>
        <taxon>Eublepharis</taxon>
    </lineage>
</organism>
<evidence type="ECO:0000256" key="2">
    <source>
        <dbReference type="SAM" id="MobiDB-lite"/>
    </source>
</evidence>
<dbReference type="GeneID" id="129343084"/>
<sequence>MERSKEEELQELLASCSQFEQFLFFTLRDQVSKDKVNEEKIGRQETALSDLSKKVDEMGQDSKVQVIEITLKRIEKDQKKTETTLEALEGNIEEKMEKVLKGHEENIEKKFALLEGRYQEEFQMYQKETKKKLERALQDVKMTCGDVEGFPSPEEKGRHSTKRKLQVPGNQEHPEELNVLSSASASPGVGASKKAPKAPSTALSRKVPNLLHGRPELIEEYYQKNIKPYEKATFPSSELTQRQYAFVSYWVSEISDQSYPTVKHVPGFLEDGYLMGIFECKKFCPQEVNDMEFWAKVLKEEYKARLYSKMHHFLK</sequence>
<dbReference type="KEGG" id="emc:129343084"/>
<feature type="region of interest" description="Disordered" evidence="2">
    <location>
        <begin position="144"/>
        <end position="206"/>
    </location>
</feature>
<keyword evidence="3" id="KW-1185">Reference proteome</keyword>
<reference evidence="4 5" key="1">
    <citation type="submission" date="2025-04" db="UniProtKB">
        <authorList>
            <consortium name="RefSeq"/>
        </authorList>
    </citation>
    <scope>IDENTIFICATION</scope>
    <source>
        <tissue evidence="4 5">Blood</tissue>
    </source>
</reference>
<dbReference type="Proteomes" id="UP001190640">
    <property type="component" value="Chromosome 15"/>
</dbReference>
<evidence type="ECO:0000256" key="1">
    <source>
        <dbReference type="SAM" id="Coils"/>
    </source>
</evidence>
<dbReference type="RefSeq" id="XP_054855064.1">
    <property type="nucleotide sequence ID" value="XM_054999089.1"/>
</dbReference>
<feature type="compositionally biased region" description="Low complexity" evidence="2">
    <location>
        <begin position="181"/>
        <end position="200"/>
    </location>
</feature>
<dbReference type="RefSeq" id="XP_054855062.1">
    <property type="nucleotide sequence ID" value="XM_054999087.1"/>
</dbReference>
<dbReference type="KEGG" id="emc:129343085"/>
<accession>A0AA97LKG6</accession>
<feature type="coiled-coil region" evidence="1">
    <location>
        <begin position="71"/>
        <end position="98"/>
    </location>
</feature>
<dbReference type="AlphaFoldDB" id="A0AA97LKG6"/>
<protein>
    <submittedName>
        <fullName evidence="4">Uncharacterized protein LOC129343084</fullName>
    </submittedName>
    <submittedName>
        <fullName evidence="5">Uncharacterized protein LOC129343085</fullName>
    </submittedName>
</protein>
<gene>
    <name evidence="4" type="primary">LOC129343084</name>
    <name evidence="5" type="synonym">LOC129343085</name>
</gene>
<name>A0AA97LKG6_EUBMA</name>
<evidence type="ECO:0000313" key="3">
    <source>
        <dbReference type="Proteomes" id="UP001190640"/>
    </source>
</evidence>
<keyword evidence="1" id="KW-0175">Coiled coil</keyword>